<evidence type="ECO:0000256" key="1">
    <source>
        <dbReference type="ARBA" id="ARBA00022737"/>
    </source>
</evidence>
<comment type="caution">
    <text evidence="5">The sequence shown here is derived from an EMBL/GenBank/DDBJ whole genome shotgun (WGS) entry which is preliminary data.</text>
</comment>
<dbReference type="EMBL" id="PNEN01000474">
    <property type="protein sequence ID" value="PPJ58116.1"/>
    <property type="molecule type" value="Genomic_DNA"/>
</dbReference>
<reference evidence="6" key="1">
    <citation type="journal article" date="2017" name="bioRxiv">
        <title>Conservation of a gene cluster reveals novel cercosporin biosynthetic mechanisms and extends production to the genus Colletotrichum.</title>
        <authorList>
            <person name="de Jonge R."/>
            <person name="Ebert M.K."/>
            <person name="Huitt-Roehl C.R."/>
            <person name="Pal P."/>
            <person name="Suttle J.C."/>
            <person name="Spanner R.E."/>
            <person name="Neubauer J.D."/>
            <person name="Jurick W.M.II."/>
            <person name="Stott K.A."/>
            <person name="Secor G.A."/>
            <person name="Thomma B.P.H.J."/>
            <person name="Van de Peer Y."/>
            <person name="Townsend C.A."/>
            <person name="Bolton M.D."/>
        </authorList>
    </citation>
    <scope>NUCLEOTIDE SEQUENCE [LARGE SCALE GENOMIC DNA]</scope>
    <source>
        <strain evidence="6">CBS538.71</strain>
    </source>
</reference>
<protein>
    <submittedName>
        <fullName evidence="5">Uncharacterized protein</fullName>
    </submittedName>
</protein>
<dbReference type="PANTHER" id="PTHR24173">
    <property type="entry name" value="ANKYRIN REPEAT CONTAINING"/>
    <property type="match status" value="1"/>
</dbReference>
<keyword evidence="1" id="KW-0677">Repeat</keyword>
<feature type="compositionally biased region" description="Polar residues" evidence="4">
    <location>
        <begin position="717"/>
        <end position="729"/>
    </location>
</feature>
<gene>
    <name evidence="5" type="ORF">CBER1_05305</name>
</gene>
<evidence type="ECO:0000256" key="4">
    <source>
        <dbReference type="SAM" id="MobiDB-lite"/>
    </source>
</evidence>
<evidence type="ECO:0000256" key="2">
    <source>
        <dbReference type="ARBA" id="ARBA00023043"/>
    </source>
</evidence>
<dbReference type="SUPFAM" id="SSF48403">
    <property type="entry name" value="Ankyrin repeat"/>
    <property type="match status" value="1"/>
</dbReference>
<feature type="repeat" description="ANK" evidence="3">
    <location>
        <begin position="629"/>
        <end position="661"/>
    </location>
</feature>
<keyword evidence="6" id="KW-1185">Reference proteome</keyword>
<evidence type="ECO:0000256" key="3">
    <source>
        <dbReference type="PROSITE-ProRule" id="PRU00023"/>
    </source>
</evidence>
<feature type="compositionally biased region" description="Basic and acidic residues" evidence="4">
    <location>
        <begin position="699"/>
        <end position="713"/>
    </location>
</feature>
<dbReference type="Pfam" id="PF12796">
    <property type="entry name" value="Ank_2"/>
    <property type="match status" value="2"/>
</dbReference>
<dbReference type="Gene3D" id="1.25.40.20">
    <property type="entry name" value="Ankyrin repeat-containing domain"/>
    <property type="match status" value="1"/>
</dbReference>
<keyword evidence="2 3" id="KW-0040">ANK repeat</keyword>
<dbReference type="SMART" id="SM00248">
    <property type="entry name" value="ANK"/>
    <property type="match status" value="5"/>
</dbReference>
<evidence type="ECO:0000313" key="6">
    <source>
        <dbReference type="Proteomes" id="UP000237631"/>
    </source>
</evidence>
<organism evidence="5 6">
    <name type="scientific">Cercospora berteroae</name>
    <dbReference type="NCBI Taxonomy" id="357750"/>
    <lineage>
        <taxon>Eukaryota</taxon>
        <taxon>Fungi</taxon>
        <taxon>Dikarya</taxon>
        <taxon>Ascomycota</taxon>
        <taxon>Pezizomycotina</taxon>
        <taxon>Dothideomycetes</taxon>
        <taxon>Dothideomycetidae</taxon>
        <taxon>Mycosphaerellales</taxon>
        <taxon>Mycosphaerellaceae</taxon>
        <taxon>Cercospora</taxon>
    </lineage>
</organism>
<dbReference type="STRING" id="357750.A0A2S6CEI2"/>
<feature type="region of interest" description="Disordered" evidence="4">
    <location>
        <begin position="696"/>
        <end position="755"/>
    </location>
</feature>
<sequence>MADIAGALQTADAVAGLTTAVIRLYHYCQQLRKAHELAQLVLERIEGLQEVLEAVERICRRRNGDSTRGNDEQTAKELRAIRQASERCRGVVLRVREKLGVFDNTDSDTRPTLSDRRNFVSAQAAIQAALENLTAHKHTLSLWLNVLRLNAEQSNAQRSTAFNELRTRLPENVTIEVNLKGLLEQRSTASARQSVADSASRDATRPTETDGVPEPAPLELEQDDDEAESRSTQEALDDLKSVRETARKLLAKRRIVRDVLPGQDKDALTQHLQRYYAQGRKHLQASQHAEAESHISMALAYSEKRSDKYQVPFHDREVLLEHLAQAYKGLKQWDAAIDIVEIEVLDVKEYKAQAERLPPSRSVARQHELLGALYLERYYEASVDSDYTDAHSHTQQAYQIWKDIETEATTLSEDDFKCFRGCLLQLINMLRSKGLTIEAEYYEGVLADKVTGSHTSFHPVTTFTSSSDSASVFSADSSILRRISTGHITFVGAFEEAVKCRNDNQLQLLHDSPHFDWPAHVNERDSKRETALHYAVQRGNPATVKFLLGHSADIDAMDDQNRTPLFKAVHRQRLDIVEVLLQWEKSKVNTRTIHDGATLLHEAVKSNKTDCAKMLLQADPQLVNLQSRSGQTALHVCAERGRLEHVRLLVDSEADLNVADAANRTPLHLALSVDDPAHESIFLLLHAAGASTGLGKLTSSEKERQNRYLDQRRTAARRQNSVGSMSQASTEDEPRTNVLRGRGERRRTWRSFLSP</sequence>
<feature type="repeat" description="ANK" evidence="3">
    <location>
        <begin position="527"/>
        <end position="559"/>
    </location>
</feature>
<dbReference type="OrthoDB" id="195446at2759"/>
<accession>A0A2S6CEI2</accession>
<feature type="region of interest" description="Disordered" evidence="4">
    <location>
        <begin position="186"/>
        <end position="238"/>
    </location>
</feature>
<dbReference type="InterPro" id="IPR002110">
    <property type="entry name" value="Ankyrin_rpt"/>
</dbReference>
<proteinExistence type="predicted"/>
<dbReference type="Proteomes" id="UP000237631">
    <property type="component" value="Unassembled WGS sequence"/>
</dbReference>
<evidence type="ECO:0000313" key="5">
    <source>
        <dbReference type="EMBL" id="PPJ58116.1"/>
    </source>
</evidence>
<dbReference type="PROSITE" id="PS50297">
    <property type="entry name" value="ANK_REP_REGION"/>
    <property type="match status" value="2"/>
</dbReference>
<name>A0A2S6CEI2_9PEZI</name>
<dbReference type="AlphaFoldDB" id="A0A2S6CEI2"/>
<dbReference type="PANTHER" id="PTHR24173:SF74">
    <property type="entry name" value="ANKYRIN REPEAT DOMAIN-CONTAINING PROTEIN 16"/>
    <property type="match status" value="1"/>
</dbReference>
<dbReference type="InterPro" id="IPR036770">
    <property type="entry name" value="Ankyrin_rpt-contain_sf"/>
</dbReference>
<feature type="compositionally biased region" description="Basic and acidic residues" evidence="4">
    <location>
        <begin position="199"/>
        <end position="208"/>
    </location>
</feature>
<feature type="compositionally biased region" description="Polar residues" evidence="4">
    <location>
        <begin position="186"/>
        <end position="197"/>
    </location>
</feature>
<dbReference type="PROSITE" id="PS50088">
    <property type="entry name" value="ANK_REPEAT"/>
    <property type="match status" value="2"/>
</dbReference>